<dbReference type="InterPro" id="IPR011006">
    <property type="entry name" value="CheY-like_superfamily"/>
</dbReference>
<keyword evidence="5" id="KW-1185">Reference proteome</keyword>
<dbReference type="PROSITE" id="PS50110">
    <property type="entry name" value="RESPONSE_REGULATORY"/>
    <property type="match status" value="2"/>
</dbReference>
<dbReference type="InterPro" id="IPR050595">
    <property type="entry name" value="Bact_response_regulator"/>
</dbReference>
<dbReference type="AlphaFoldDB" id="A0A126T2X6"/>
<dbReference type="Gene3D" id="3.40.50.2300">
    <property type="match status" value="2"/>
</dbReference>
<sequence length="264" mass="30100">MTDHQFANLQVFLVEPSHTQQHIISHFLHDCDINDITCLNSGAELFERLQHSRPDLVISAMYLPDMTGVELVHALRSDDASYEMAFLLISSETNIKYLEPIRQAGAIAILPKPFTRQALETALNSTLEYVRPEKLNLTHLDIEDLRVLLVDDSEFSLKYLTKVFENIGIYQIITAHDGKQGLEIFNQQYFDLVVTDYNMPKMDGLQLVDHIRNHPERGSVPILMVTSEQNENRLAAIEKSEVSAILDKPFEATSIKRLLINLLN</sequence>
<proteinExistence type="predicted"/>
<dbReference type="STRING" id="1538553.JT25_008015"/>
<evidence type="ECO:0000256" key="1">
    <source>
        <dbReference type="ARBA" id="ARBA00022553"/>
    </source>
</evidence>
<keyword evidence="1 2" id="KW-0597">Phosphoprotein</keyword>
<dbReference type="OrthoDB" id="9800897at2"/>
<dbReference type="KEGG" id="mdn:JT25_008015"/>
<organism evidence="4 5">
    <name type="scientific">Methylomonas denitrificans</name>
    <dbReference type="NCBI Taxonomy" id="1538553"/>
    <lineage>
        <taxon>Bacteria</taxon>
        <taxon>Pseudomonadati</taxon>
        <taxon>Pseudomonadota</taxon>
        <taxon>Gammaproteobacteria</taxon>
        <taxon>Methylococcales</taxon>
        <taxon>Methylococcaceae</taxon>
        <taxon>Methylomonas</taxon>
    </lineage>
</organism>
<dbReference type="SUPFAM" id="SSF52172">
    <property type="entry name" value="CheY-like"/>
    <property type="match status" value="2"/>
</dbReference>
<dbReference type="Proteomes" id="UP000030512">
    <property type="component" value="Chromosome"/>
</dbReference>
<evidence type="ECO:0000256" key="2">
    <source>
        <dbReference type="PROSITE-ProRule" id="PRU00169"/>
    </source>
</evidence>
<dbReference type="EMBL" id="CP014476">
    <property type="protein sequence ID" value="AMK76436.1"/>
    <property type="molecule type" value="Genomic_DNA"/>
</dbReference>
<comment type="caution">
    <text evidence="2">Lacks conserved residue(s) required for the propagation of feature annotation.</text>
</comment>
<evidence type="ECO:0000259" key="3">
    <source>
        <dbReference type="PROSITE" id="PS50110"/>
    </source>
</evidence>
<dbReference type="SMART" id="SM00448">
    <property type="entry name" value="REC"/>
    <property type="match status" value="2"/>
</dbReference>
<evidence type="ECO:0000313" key="4">
    <source>
        <dbReference type="EMBL" id="AMK76436.1"/>
    </source>
</evidence>
<dbReference type="Pfam" id="PF00072">
    <property type="entry name" value="Response_reg"/>
    <property type="match status" value="2"/>
</dbReference>
<dbReference type="PANTHER" id="PTHR44591">
    <property type="entry name" value="STRESS RESPONSE REGULATOR PROTEIN 1"/>
    <property type="match status" value="1"/>
</dbReference>
<dbReference type="RefSeq" id="WP_036273579.1">
    <property type="nucleotide sequence ID" value="NZ_CP014476.1"/>
</dbReference>
<feature type="domain" description="Response regulatory" evidence="3">
    <location>
        <begin position="10"/>
        <end position="127"/>
    </location>
</feature>
<reference evidence="4 5" key="1">
    <citation type="journal article" date="2015" name="Environ. Microbiol.">
        <title>Methane oxidation coupled to nitrate reduction under hypoxia by the Gammaproteobacterium Methylomonas denitrificans, sp. nov. type strain FJG1.</title>
        <authorList>
            <person name="Kits K.D."/>
            <person name="Klotz M.G."/>
            <person name="Stein L.Y."/>
        </authorList>
    </citation>
    <scope>NUCLEOTIDE SEQUENCE [LARGE SCALE GENOMIC DNA]</scope>
    <source>
        <strain evidence="4 5">FJG1</strain>
    </source>
</reference>
<dbReference type="PANTHER" id="PTHR44591:SF3">
    <property type="entry name" value="RESPONSE REGULATORY DOMAIN-CONTAINING PROTEIN"/>
    <property type="match status" value="1"/>
</dbReference>
<feature type="domain" description="Response regulatory" evidence="3">
    <location>
        <begin position="146"/>
        <end position="263"/>
    </location>
</feature>
<dbReference type="InterPro" id="IPR001789">
    <property type="entry name" value="Sig_transdc_resp-reg_receiver"/>
</dbReference>
<name>A0A126T2X6_9GAMM</name>
<dbReference type="GO" id="GO:0000160">
    <property type="term" value="P:phosphorelay signal transduction system"/>
    <property type="evidence" value="ECO:0007669"/>
    <property type="project" value="InterPro"/>
</dbReference>
<gene>
    <name evidence="4" type="ORF">JT25_008015</name>
</gene>
<protein>
    <submittedName>
        <fullName evidence="4">Two-component system response regulator</fullName>
    </submittedName>
</protein>
<feature type="modified residue" description="4-aspartylphosphate" evidence="2">
    <location>
        <position position="196"/>
    </location>
</feature>
<evidence type="ECO:0000313" key="5">
    <source>
        <dbReference type="Proteomes" id="UP000030512"/>
    </source>
</evidence>
<accession>A0A126T2X6</accession>